<proteinExistence type="predicted"/>
<accession>A0A964T4Z0</accession>
<name>A0A964T4Z0_9HYPH</name>
<keyword evidence="5" id="KW-0333">Golgi apparatus</keyword>
<evidence type="ECO:0000313" key="10">
    <source>
        <dbReference type="Proteomes" id="UP000773614"/>
    </source>
</evidence>
<dbReference type="GO" id="GO:0008146">
    <property type="term" value="F:sulfotransferase activity"/>
    <property type="evidence" value="ECO:0007669"/>
    <property type="project" value="InterPro"/>
</dbReference>
<sequence>MPGSSPGRTQSKQQVPRTEQAAGRDGTSGGASTGASRCAAGTEQAAARRETRPPCGSPAFPHERAGRAGAANSRPACAFPTPSRHSGRDGIFGLTRGALPPILRPPWCSATSRGGEAAPILAQVLGSGSKFRHILLLRTRGQMTEKNLRHRLVQAIVYADELPFVYVQNPKVACTTIKTALWEYVDAERGTSTFGGSPHARAESPFVNILRNEYDFEAFSAKPIVTMVRNPYARAVSAYENKIGYLPRRLDQVWNRFCEIHAVDASLTKAEFGFVDFLRTLATGVDPAEFDQHFRPQSIGLFYDSVDYTFIGRVEEADATFKFMNSLGLRVENKVLGATKKTKRTEDYYDDEAVELVKSIYADDFRLFGYSTELSELREFGDFLPPERPGELIDLIRERRSPTAPQAVRSEPSLGRSGAGIAR</sequence>
<organism evidence="9 10">
    <name type="scientific">Propylenella binzhouense</name>
    <dbReference type="NCBI Taxonomy" id="2555902"/>
    <lineage>
        <taxon>Bacteria</taxon>
        <taxon>Pseudomonadati</taxon>
        <taxon>Pseudomonadota</taxon>
        <taxon>Alphaproteobacteria</taxon>
        <taxon>Hyphomicrobiales</taxon>
        <taxon>Propylenellaceae</taxon>
        <taxon>Propylenella</taxon>
    </lineage>
</organism>
<dbReference type="InterPro" id="IPR005331">
    <property type="entry name" value="Sulfotransferase"/>
</dbReference>
<feature type="region of interest" description="Disordered" evidence="8">
    <location>
        <begin position="1"/>
        <end position="85"/>
    </location>
</feature>
<evidence type="ECO:0000256" key="1">
    <source>
        <dbReference type="ARBA" id="ARBA00004323"/>
    </source>
</evidence>
<keyword evidence="4" id="KW-1133">Transmembrane helix</keyword>
<dbReference type="Pfam" id="PF03567">
    <property type="entry name" value="Sulfotransfer_2"/>
    <property type="match status" value="1"/>
</dbReference>
<comment type="caution">
    <text evidence="9">The sequence shown here is derived from an EMBL/GenBank/DDBJ whole genome shotgun (WGS) entry which is preliminary data.</text>
</comment>
<evidence type="ECO:0000256" key="2">
    <source>
        <dbReference type="ARBA" id="ARBA00022679"/>
    </source>
</evidence>
<keyword evidence="7" id="KW-0325">Glycoprotein</keyword>
<dbReference type="GO" id="GO:0016020">
    <property type="term" value="C:membrane"/>
    <property type="evidence" value="ECO:0007669"/>
    <property type="project" value="InterPro"/>
</dbReference>
<feature type="region of interest" description="Disordered" evidence="8">
    <location>
        <begin position="399"/>
        <end position="423"/>
    </location>
</feature>
<evidence type="ECO:0000256" key="6">
    <source>
        <dbReference type="ARBA" id="ARBA00023136"/>
    </source>
</evidence>
<evidence type="ECO:0000256" key="8">
    <source>
        <dbReference type="SAM" id="MobiDB-lite"/>
    </source>
</evidence>
<gene>
    <name evidence="9" type="ORF">E4O86_12865</name>
</gene>
<keyword evidence="6" id="KW-0472">Membrane</keyword>
<evidence type="ECO:0000256" key="7">
    <source>
        <dbReference type="ARBA" id="ARBA00023180"/>
    </source>
</evidence>
<dbReference type="EMBL" id="SPKJ01000042">
    <property type="protein sequence ID" value="MYZ48601.1"/>
    <property type="molecule type" value="Genomic_DNA"/>
</dbReference>
<evidence type="ECO:0000313" key="9">
    <source>
        <dbReference type="EMBL" id="MYZ48601.1"/>
    </source>
</evidence>
<evidence type="ECO:0000256" key="3">
    <source>
        <dbReference type="ARBA" id="ARBA00022692"/>
    </source>
</evidence>
<evidence type="ECO:0000256" key="4">
    <source>
        <dbReference type="ARBA" id="ARBA00022989"/>
    </source>
</evidence>
<keyword evidence="10" id="KW-1185">Reference proteome</keyword>
<protein>
    <recommendedName>
        <fullName evidence="11">Sulfotransferase family protein</fullName>
    </recommendedName>
</protein>
<evidence type="ECO:0000256" key="5">
    <source>
        <dbReference type="ARBA" id="ARBA00023034"/>
    </source>
</evidence>
<dbReference type="GO" id="GO:0016051">
    <property type="term" value="P:carbohydrate biosynthetic process"/>
    <property type="evidence" value="ECO:0007669"/>
    <property type="project" value="InterPro"/>
</dbReference>
<comment type="subcellular location">
    <subcellularLocation>
        <location evidence="1">Golgi apparatus membrane</location>
        <topology evidence="1">Single-pass type II membrane protein</topology>
    </subcellularLocation>
</comment>
<keyword evidence="2" id="KW-0808">Transferase</keyword>
<evidence type="ECO:0008006" key="11">
    <source>
        <dbReference type="Google" id="ProtNLM"/>
    </source>
</evidence>
<reference evidence="9" key="1">
    <citation type="submission" date="2019-03" db="EMBL/GenBank/DDBJ databases">
        <title>Afifella sp. nov., isolated from activated sludge.</title>
        <authorList>
            <person name="Li Q."/>
            <person name="Liu Y."/>
        </authorList>
    </citation>
    <scope>NUCLEOTIDE SEQUENCE</scope>
    <source>
        <strain evidence="9">L72</strain>
    </source>
</reference>
<dbReference type="AlphaFoldDB" id="A0A964T4Z0"/>
<dbReference type="InterPro" id="IPR018011">
    <property type="entry name" value="Carb_sulfotrans_8-10"/>
</dbReference>
<feature type="compositionally biased region" description="Low complexity" evidence="8">
    <location>
        <begin position="33"/>
        <end position="42"/>
    </location>
</feature>
<dbReference type="Proteomes" id="UP000773614">
    <property type="component" value="Unassembled WGS sequence"/>
</dbReference>
<dbReference type="PANTHER" id="PTHR12137">
    <property type="entry name" value="CARBOHYDRATE SULFOTRANSFERASE"/>
    <property type="match status" value="1"/>
</dbReference>
<dbReference type="PANTHER" id="PTHR12137:SF54">
    <property type="entry name" value="CARBOHYDRATE SULFOTRANSFERASE"/>
    <property type="match status" value="1"/>
</dbReference>
<keyword evidence="3" id="KW-0812">Transmembrane</keyword>
<feature type="compositionally biased region" description="Polar residues" evidence="8">
    <location>
        <begin position="1"/>
        <end position="17"/>
    </location>
</feature>